<evidence type="ECO:0000256" key="1">
    <source>
        <dbReference type="SAM" id="MobiDB-lite"/>
    </source>
</evidence>
<feature type="compositionally biased region" description="Polar residues" evidence="1">
    <location>
        <begin position="351"/>
        <end position="361"/>
    </location>
</feature>
<feature type="compositionally biased region" description="Basic residues" evidence="1">
    <location>
        <begin position="340"/>
        <end position="350"/>
    </location>
</feature>
<dbReference type="PANTHER" id="PTHR12752">
    <property type="entry name" value="PHOSPHOINOSITOL 3-PHOSPHATE-BINDING PROTEIN"/>
    <property type="match status" value="1"/>
</dbReference>
<dbReference type="AlphaFoldDB" id="A0A7R8ZX18"/>
<gene>
    <name evidence="2" type="ORF">CTOB1V02_LOCUS12943</name>
</gene>
<feature type="compositionally biased region" description="Basic and acidic residues" evidence="1">
    <location>
        <begin position="114"/>
        <end position="123"/>
    </location>
</feature>
<feature type="compositionally biased region" description="Acidic residues" evidence="1">
    <location>
        <begin position="545"/>
        <end position="563"/>
    </location>
</feature>
<accession>A0A7R8ZX18</accession>
<name>A0A7R8ZX18_9CRUS</name>
<dbReference type="PANTHER" id="PTHR12752:SF9">
    <property type="entry name" value="KRAMER, ISOFORM I"/>
    <property type="match status" value="1"/>
</dbReference>
<feature type="compositionally biased region" description="Basic and acidic residues" evidence="1">
    <location>
        <begin position="310"/>
        <end position="332"/>
    </location>
</feature>
<sequence length="563" mass="61971">MYMADPLANACFGVRSAGVAPIPAKKRGAHGTWFQTDLDTLSTEDAGILKQASPASKMAAPDGGDPYYMNATAYPSHVPHHQQQYVELSDADDRMKRFYGIQQSKEKSLEIKTVRSVKRESNARSKSVGPPVPSSRNGQWDPQTGQIFSPGGMDPPSLDSGVEEESSGTDFPSYQTMQYQHPMGIRLDDEEDPQRVIETDPVLSQFQRSHSLPRNYGRRFNWKELPSNPVVGGSGPPPPVPPPPPGQRKADSSYQSVSMGDLGHPTVVRAEFHHYHHHIGALETPNTARSSSSSLAGDDRLSSSTSSLLKESKDRFKSDTAREIIAEMEQQRKTKPTNPGHKRRMKRKHLTISSSKPSQEGSWRKRTVDPRARDDMDIEHALRSRLTTPDVVKSTMAAKNKMKINENTIDSILGAPKKISIPERYVPDDDDEVSATEQLQRSRKAEAIKKMLLSEPSIEMTPGETAEIRRASFGEGGVDGGTAVGDALKAKVETERKHREQLLALSQVIAKEASQRTKRVAAVRSANSTPASFDYGTHQQPPGGSEEDTVTGDEFLTSEDDLL</sequence>
<feature type="compositionally biased region" description="Polar residues" evidence="1">
    <location>
        <begin position="525"/>
        <end position="542"/>
    </location>
</feature>
<evidence type="ECO:0000313" key="2">
    <source>
        <dbReference type="EMBL" id="CAD7235127.1"/>
    </source>
</evidence>
<dbReference type="EMBL" id="OB671323">
    <property type="protein sequence ID" value="CAD7235127.1"/>
    <property type="molecule type" value="Genomic_DNA"/>
</dbReference>
<feature type="compositionally biased region" description="Pro residues" evidence="1">
    <location>
        <begin position="235"/>
        <end position="246"/>
    </location>
</feature>
<feature type="region of interest" description="Disordered" evidence="1">
    <location>
        <begin position="226"/>
        <end position="261"/>
    </location>
</feature>
<feature type="compositionally biased region" description="Polar residues" evidence="1">
    <location>
        <begin position="134"/>
        <end position="147"/>
    </location>
</feature>
<feature type="region of interest" description="Disordered" evidence="1">
    <location>
        <begin position="281"/>
        <end position="369"/>
    </location>
</feature>
<reference evidence="2" key="1">
    <citation type="submission" date="2020-11" db="EMBL/GenBank/DDBJ databases">
        <authorList>
            <person name="Tran Van P."/>
        </authorList>
    </citation>
    <scope>NUCLEOTIDE SEQUENCE</scope>
</reference>
<protein>
    <submittedName>
        <fullName evidence="2">Uncharacterized protein</fullName>
    </submittedName>
</protein>
<feature type="compositionally biased region" description="Polar residues" evidence="1">
    <location>
        <begin position="284"/>
        <end position="295"/>
    </location>
</feature>
<feature type="region of interest" description="Disordered" evidence="1">
    <location>
        <begin position="521"/>
        <end position="563"/>
    </location>
</feature>
<dbReference type="OrthoDB" id="43122at2759"/>
<feature type="region of interest" description="Disordered" evidence="1">
    <location>
        <begin position="114"/>
        <end position="172"/>
    </location>
</feature>
<organism evidence="2">
    <name type="scientific">Cyprideis torosa</name>
    <dbReference type="NCBI Taxonomy" id="163714"/>
    <lineage>
        <taxon>Eukaryota</taxon>
        <taxon>Metazoa</taxon>
        <taxon>Ecdysozoa</taxon>
        <taxon>Arthropoda</taxon>
        <taxon>Crustacea</taxon>
        <taxon>Oligostraca</taxon>
        <taxon>Ostracoda</taxon>
        <taxon>Podocopa</taxon>
        <taxon>Podocopida</taxon>
        <taxon>Cytherocopina</taxon>
        <taxon>Cytheroidea</taxon>
        <taxon>Cytherideidae</taxon>
        <taxon>Cyprideis</taxon>
    </lineage>
</organism>
<proteinExistence type="predicted"/>